<dbReference type="GO" id="GO:0006623">
    <property type="term" value="P:protein targeting to vacuole"/>
    <property type="evidence" value="ECO:0007669"/>
    <property type="project" value="TreeGrafter"/>
</dbReference>
<feature type="compositionally biased region" description="Basic and acidic residues" evidence="5">
    <location>
        <begin position="1351"/>
        <end position="1366"/>
    </location>
</feature>
<dbReference type="GeneTree" id="ENSGT00950000183083"/>
<feature type="domain" description="Chorein N-terminal" evidence="6">
    <location>
        <begin position="196"/>
        <end position="774"/>
    </location>
</feature>
<dbReference type="GO" id="GO:0006869">
    <property type="term" value="P:lipid transport"/>
    <property type="evidence" value="ECO:0007669"/>
    <property type="project" value="UniProtKB-KW"/>
</dbReference>
<dbReference type="Pfam" id="PF25036">
    <property type="entry name" value="VPS13_VAB"/>
    <property type="match status" value="1"/>
</dbReference>
<keyword evidence="4" id="KW-0175">Coiled coil</keyword>
<feature type="domain" description="Intermembrane lipid transfer protein VPS13-like C-terminal" evidence="9">
    <location>
        <begin position="3346"/>
        <end position="3443"/>
    </location>
</feature>
<feature type="domain" description="Chorein N-terminal" evidence="6">
    <location>
        <begin position="2"/>
        <end position="187"/>
    </location>
</feature>
<dbReference type="GO" id="GO:0045053">
    <property type="term" value="P:protein retention in Golgi apparatus"/>
    <property type="evidence" value="ECO:0007669"/>
    <property type="project" value="TreeGrafter"/>
</dbReference>
<feature type="compositionally biased region" description="Basic and acidic residues" evidence="5">
    <location>
        <begin position="137"/>
        <end position="150"/>
    </location>
</feature>
<reference evidence="10 11" key="1">
    <citation type="journal article" date="2010" name="Nature">
        <title>The genome of a songbird.</title>
        <authorList>
            <person name="Warren W.C."/>
            <person name="Clayton D.F."/>
            <person name="Ellegren H."/>
            <person name="Arnold A.P."/>
            <person name="Hillier L.W."/>
            <person name="Kunstner A."/>
            <person name="Searle S."/>
            <person name="White S."/>
            <person name="Vilella A.J."/>
            <person name="Fairley S."/>
            <person name="Heger A."/>
            <person name="Kong L."/>
            <person name="Ponting C.P."/>
            <person name="Jarvis E.D."/>
            <person name="Mello C.V."/>
            <person name="Minx P."/>
            <person name="Lovell P."/>
            <person name="Velho T.A."/>
            <person name="Ferris M."/>
            <person name="Balakrishnan C.N."/>
            <person name="Sinha S."/>
            <person name="Blatti C."/>
            <person name="London S.E."/>
            <person name="Li Y."/>
            <person name="Lin Y.C."/>
            <person name="George J."/>
            <person name="Sweedler J."/>
            <person name="Southey B."/>
            <person name="Gunaratne P."/>
            <person name="Watson M."/>
            <person name="Nam K."/>
            <person name="Backstrom N."/>
            <person name="Smeds L."/>
            <person name="Nabholz B."/>
            <person name="Itoh Y."/>
            <person name="Whitney O."/>
            <person name="Pfenning A.R."/>
            <person name="Howard J."/>
            <person name="Volker M."/>
            <person name="Skinner B.M."/>
            <person name="Griffin D.K."/>
            <person name="Ye L."/>
            <person name="McLaren W.M."/>
            <person name="Flicek P."/>
            <person name="Quesada V."/>
            <person name="Velasco G."/>
            <person name="Lopez-Otin C."/>
            <person name="Puente X.S."/>
            <person name="Olender T."/>
            <person name="Lancet D."/>
            <person name="Smit A.F."/>
            <person name="Hubley R."/>
            <person name="Konkel M.K."/>
            <person name="Walker J.A."/>
            <person name="Batzer M.A."/>
            <person name="Gu W."/>
            <person name="Pollock D.D."/>
            <person name="Chen L."/>
            <person name="Cheng Z."/>
            <person name="Eichler E.E."/>
            <person name="Stapley J."/>
            <person name="Slate J."/>
            <person name="Ekblom R."/>
            <person name="Birkhead T."/>
            <person name="Burke T."/>
            <person name="Burt D."/>
            <person name="Scharff C."/>
            <person name="Adam I."/>
            <person name="Richard H."/>
            <person name="Sultan M."/>
            <person name="Soldatov A."/>
            <person name="Lehrach H."/>
            <person name="Edwards S.V."/>
            <person name="Yang S.P."/>
            <person name="Li X."/>
            <person name="Graves T."/>
            <person name="Fulton L."/>
            <person name="Nelson J."/>
            <person name="Chinwalla A."/>
            <person name="Hou S."/>
            <person name="Mardis E.R."/>
            <person name="Wilson R.K."/>
        </authorList>
    </citation>
    <scope>NUCLEOTIDE SEQUENCE [LARGE SCALE GENOMIC DNA]</scope>
</reference>
<dbReference type="PANTHER" id="PTHR16166:SF125">
    <property type="entry name" value="INTERMEMBRANE LIPID TRANSFER PROTEIN VPS13C"/>
    <property type="match status" value="1"/>
</dbReference>
<feature type="region of interest" description="Disordered" evidence="5">
    <location>
        <begin position="1346"/>
        <end position="1373"/>
    </location>
</feature>
<evidence type="ECO:0000256" key="1">
    <source>
        <dbReference type="ARBA" id="ARBA00006545"/>
    </source>
</evidence>
<proteinExistence type="inferred from homology"/>
<keyword evidence="3" id="KW-0445">Lipid transport</keyword>
<dbReference type="GO" id="GO:0007005">
    <property type="term" value="P:mitochondrion organization"/>
    <property type="evidence" value="ECO:0007669"/>
    <property type="project" value="TreeGrafter"/>
</dbReference>
<comment type="similarity">
    <text evidence="1">Belongs to the VPS13 family.</text>
</comment>
<feature type="region of interest" description="Disordered" evidence="5">
    <location>
        <begin position="881"/>
        <end position="906"/>
    </location>
</feature>
<dbReference type="Pfam" id="PF25033">
    <property type="entry name" value="VPS13_M"/>
    <property type="match status" value="2"/>
</dbReference>
<feature type="domain" description="Vacuolar protein sorting-associated protein 13 VPS13 adaptor binding" evidence="8">
    <location>
        <begin position="2238"/>
        <end position="2766"/>
    </location>
</feature>
<keyword evidence="2" id="KW-0813">Transport</keyword>
<feature type="region of interest" description="Disordered" evidence="5">
    <location>
        <begin position="119"/>
        <end position="150"/>
    </location>
</feature>
<dbReference type="InterPro" id="IPR026854">
    <property type="entry name" value="VPS13_N"/>
</dbReference>
<evidence type="ECO:0000259" key="6">
    <source>
        <dbReference type="Pfam" id="PF12624"/>
    </source>
</evidence>
<dbReference type="Ensembl" id="ENSTGUT00000005532.2">
    <property type="protein sequence ID" value="ENSTGUP00000005478.2"/>
    <property type="gene ID" value="ENSTGUG00000005229.2"/>
</dbReference>
<evidence type="ECO:0000313" key="11">
    <source>
        <dbReference type="Proteomes" id="UP000007754"/>
    </source>
</evidence>
<evidence type="ECO:0000256" key="3">
    <source>
        <dbReference type="ARBA" id="ARBA00023055"/>
    </source>
</evidence>
<feature type="domain" description="VPS13-like middle region" evidence="7">
    <location>
        <begin position="932"/>
        <end position="1303"/>
    </location>
</feature>
<dbReference type="PANTHER" id="PTHR16166">
    <property type="entry name" value="VACUOLAR PROTEIN SORTING-ASSOCIATED PROTEIN VPS13"/>
    <property type="match status" value="1"/>
</dbReference>
<dbReference type="InterPro" id="IPR056748">
    <property type="entry name" value="VPS13-like_C"/>
</dbReference>
<dbReference type="InterPro" id="IPR056747">
    <property type="entry name" value="VPS13-like_M"/>
</dbReference>
<evidence type="ECO:0000313" key="10">
    <source>
        <dbReference type="Ensembl" id="ENSTGUP00000005478.2"/>
    </source>
</evidence>
<keyword evidence="11" id="KW-1185">Reference proteome</keyword>
<dbReference type="InterPro" id="IPR009543">
    <property type="entry name" value="VPS13_VAB"/>
</dbReference>
<dbReference type="Pfam" id="PF12624">
    <property type="entry name" value="VPS13_N"/>
    <property type="match status" value="2"/>
</dbReference>
<evidence type="ECO:0000256" key="5">
    <source>
        <dbReference type="SAM" id="MobiDB-lite"/>
    </source>
</evidence>
<name>H0Z4I3_TAEGU</name>
<dbReference type="HOGENOM" id="CLU_428505_0_0_1"/>
<gene>
    <name evidence="10" type="primary">VPS13C</name>
</gene>
<evidence type="ECO:0000256" key="2">
    <source>
        <dbReference type="ARBA" id="ARBA00022448"/>
    </source>
</evidence>
<dbReference type="Proteomes" id="UP000007754">
    <property type="component" value="Chromosome 10"/>
</dbReference>
<dbReference type="Pfam" id="PF25037">
    <property type="entry name" value="VPS13_C"/>
    <property type="match status" value="1"/>
</dbReference>
<feature type="domain" description="VPS13-like middle region" evidence="7">
    <location>
        <begin position="1391"/>
        <end position="2172"/>
    </location>
</feature>
<reference evidence="10" key="3">
    <citation type="submission" date="2025-09" db="UniProtKB">
        <authorList>
            <consortium name="Ensembl"/>
        </authorList>
    </citation>
    <scope>IDENTIFICATION</scope>
</reference>
<evidence type="ECO:0000259" key="9">
    <source>
        <dbReference type="Pfam" id="PF25037"/>
    </source>
</evidence>
<feature type="compositionally biased region" description="Basic and acidic residues" evidence="5">
    <location>
        <begin position="887"/>
        <end position="906"/>
    </location>
</feature>
<protein>
    <submittedName>
        <fullName evidence="10">Vacuolar protein sorting 13 homolog C</fullName>
    </submittedName>
</protein>
<organism evidence="10 11">
    <name type="scientific">Taeniopygia guttata</name>
    <name type="common">Zebra finch</name>
    <name type="synonym">Poephila guttata</name>
    <dbReference type="NCBI Taxonomy" id="59729"/>
    <lineage>
        <taxon>Eukaryota</taxon>
        <taxon>Metazoa</taxon>
        <taxon>Chordata</taxon>
        <taxon>Craniata</taxon>
        <taxon>Vertebrata</taxon>
        <taxon>Euteleostomi</taxon>
        <taxon>Archelosauria</taxon>
        <taxon>Archosauria</taxon>
        <taxon>Dinosauria</taxon>
        <taxon>Saurischia</taxon>
        <taxon>Theropoda</taxon>
        <taxon>Coelurosauria</taxon>
        <taxon>Aves</taxon>
        <taxon>Neognathae</taxon>
        <taxon>Neoaves</taxon>
        <taxon>Telluraves</taxon>
        <taxon>Australaves</taxon>
        <taxon>Passeriformes</taxon>
        <taxon>Passeroidea</taxon>
        <taxon>Estrildidae</taxon>
        <taxon>Estrildinae</taxon>
        <taxon>Taeniopygia</taxon>
    </lineage>
</organism>
<evidence type="ECO:0000259" key="7">
    <source>
        <dbReference type="Pfam" id="PF25033"/>
    </source>
</evidence>
<feature type="coiled-coil region" evidence="4">
    <location>
        <begin position="327"/>
        <end position="354"/>
    </location>
</feature>
<evidence type="ECO:0000259" key="8">
    <source>
        <dbReference type="Pfam" id="PF25036"/>
    </source>
</evidence>
<dbReference type="InterPro" id="IPR026847">
    <property type="entry name" value="VPS13"/>
</dbReference>
<reference evidence="10" key="2">
    <citation type="submission" date="2025-08" db="UniProtKB">
        <authorList>
            <consortium name="Ensembl"/>
        </authorList>
    </citation>
    <scope>IDENTIFICATION</scope>
</reference>
<feature type="compositionally biased region" description="Basic residues" evidence="5">
    <location>
        <begin position="122"/>
        <end position="136"/>
    </location>
</feature>
<accession>H0Z4I3</accession>
<evidence type="ECO:0000256" key="4">
    <source>
        <dbReference type="SAM" id="Coils"/>
    </source>
</evidence>
<sequence>MVLESVVADLLNRFLGDYVENLNKSQLKLGIWGGKEPLPSASELDVPFRVKVGQIDKLTLKIPWKNLYGEAVVATLEGLYLLIVPGASVKYDAEKEEKYLQDNKQKELARIEEALQKAAEKGRKRKKYKKHFKRPFRGRDHSKDKPKEEKKDTFLEKLATQVIKNVQVKITGIHVKYEDDTTNENWTPSILNEAAKIIYKVMPVSASARLYINPYAEVELKTPKIDCNVEVQRIVIEFTKPQYLSMIDLLESIDYMVRNAPYRRFRPNVSLHKNAREWWKYAGNSVLEVHIRRCTRMWSWCNIKQHRQLLKSYKNVYKNKLTQSKLSEETQRQIQDLERKLDVFNIILARQQAQVETIRSGQKLLKKKSTEAEKKSGGWFSGFWGKRESRIKEDEESPVPETIDELMTPEEKAKLYTAIGYSDSSHHLSLPKQYVAHVVTLKLLSTSLTIKEDKNVAETLKVQIIDLSTKISQRPGAQAIKVVAKLENWYVTGLRQENIVPSLVASIGDSKSSLLKIEFDVNPEDSTADQSLTIESQPVEVKYDARTINAMVEFFQTSKGMDLERLTTATLMKLEEIKERTATGLAHIIEMRKVLDLKINLKPSYLVVPQTGFYHENSDLLILDFGTFQLNSINQGSSEASNFSSLEEIMDKAYDKFDVKIKNVQLLFGRTGEDWKKARFQHPSTLHILQPMDIHVQFAKSMVERDSRMPKFKVSGGLPLVHVRLSDQKIKAISDLIDSIPLPQKSSMSVPSTKVSGIQLMELTRQKRIEETVLVFDVMHLGTEATVKTYNLAAVSYLKKISLDYYGIGGKKAPIHLISSSDKPGLDLLKVEYVKADRNGPQFQTIFNNTEQTIQVTFSSLNLLLHTEALMSAVSFLTAVSPSGSERSGETPSKEKKQEDDSRLKKVSKTSKDKDVFDFKLFAKLDAFCLNICDEKKNIAEIKIQGLDSSLCLQPSHTVFFARLKDIVVTDVDPRTLHKKAVSIVGDEVFSFNLTLNPHATEGEAYTDMSKVDGTVCLKVGCIQLVYLHKFLMSLLTFLNNFQTAKETLSAATVQAAEKAATSVKDLAQRSFRLAMDIDLKAPVIVIPQSSISPSAIVIDLGLIKVQNQFVLVSSEGSSLPPVIDKMDVQLTKLKLSRITLETDLSHPDIQILHPINLSLSVKRNLSAAWFHKLPVLEVTGCLDTMNVSLVRSQEDLNVCLKVLTENLGEAEETQKDAKSELQKEGQMQFVINTKCVVITLMKQVQKERYPLHILTVLQLGTKTKIRNHELAAVAYLKKITMRCTEINDSKGDPLCILNSSSETDEHLLKMEYIKVIFSCLDIVLHTEALLSIMSFLTFSVPSGGLPSTDKSSDQKPQMKEQEKGSTLRPGSDDVSELKLTAKLNAFSITVCDQTCRIADIRIQGMDASVAMKPKKIKVFSRLEDIVITNVDPKTIHKKAVSIMGDEVFRFHMSLYPDATAGEAYADMSRVDGKMSLKVGCIQIIYLHKFFMSLLNFLNNFQAAQEALTAVTVQAAEMAASSMKDFAKKSFRLLMDVNLKAPVIVVPESSASPNALVADLGLIRVQNEFKLVSSDETPLPPVIDNMDVQLTHLKLSRCIISTDSQPDSEILRPVSLTLLVQRNLAATWYHKNPTICIKGDLKPMQIALSEDDLTVIMKILLENLGGASSQPNTLQGNTEDMQIAKKGKVPHESGVQSSVECYTLLKFALNFESLSVTLYNSDPTQESLLSVHSDKLRLGELRLHLMASAGEMFSDGSMDITVKLKACTLDDLREGIQNVTARMIDKKDDTNDISMIDIRYKQDKNGTEVVAVLDKLYICASMEFLLTVAHFFIKSMPVSSAEGSAQFQLKQVASGKSKISVRPNMTVKAVIMDPEIVFVANLTNADAPALKVSFQCDFSLTSDKLVQRMTAQVKAFKVLACAFLKEKQGKNVTTVLWPCSLVMENMLHTSGLQTVAVTMEELTIKISPIILNTVVTIMAALKPKTTEEDSRGATEVSENLWQVKPVDECNAWFLGVDIATEATEAFKDHEQILKQEKFDIVVKSVQMTLECGLGHRTVPLLLVESTFSGVLKNWSSLMEVTADMSLEVHYYNETYAVWEPLIERVEGGKKQWNLKLEMKTNPVQERSLLPGDDFIVIPEPQTAINISSMDTMNITISKCCLAVFSNLAKAFSEATASTFGYSFKETAPIIVKNALGVSLKVLPSSNFRIVGSESSVFSLNLGNMLRNAVCYDSIKTFVCFYGSELEGYKEALSIPVAKPGRRLYSIRDGANCLDSVVVQIDAAEGNKVITVRSPLQIKNHFSIPFVIYQLAKGSKLLKPIGISKPEEEFHVPLHSYRCHLYVQPAGIYEGQYKESTTYIAWREELHRSNEVKCLLQCPATETNFLPLIISSTAVPDELNFISSSVEELNPAYIIHLCPTLTVRNLLPYSLRFLLEGTAEDRELTEGSAADVFHSRISGEIMELALLKYQGKDWHGHLKICDGMSEFFPVRFTCHCASEMTVDIYIHSRWIGSHMVLSVFSPYWIINKTSRVLQYRAEDTHVKHPADYRDIVLFSFKKKNIFSKNKIQLCVSTSTWSSSFSLDTVGSYGCVRCPANNMDYLVGVSIRMSSFNLTRIVTFTPFYTIANKSSLELEVGEIGPNGSLPTNKWNYISASECLPFWPENSSGELCVRVVGYESSSKPFLFKAQDNGTLLKLEELNGGLLVDVNVSEHSTVISFTDYHEGAAPALIVNHTPWDSLRYKQSGLQEEMELKPRQVCLFAWTDPTKPRKLTWGYSQCFGEHDLLKDDCGQFPYNANTQIHWVSFLDGRQRVLLFTDDVALVSKARQAEELEQPDQEINLSIHSLGLSLVNNENKKEISYIGITSSDVVWERKPRQKWKPFNQKQINLLEQAYQKYLSKSAFQGPGWHKLDSNTEVNFSKSPMEMRLPVRCSIRRNFLSGIQVEFKQSPHQRSLRAQLYWLQVDNQLPGSMFPVVFHPVAPPKSIALDSEPKPFIDISIITRFNEYSQVLQFKYFMVLIQEMALKIDQGFLGALSELFTPSTDPEAERQRSKLIQEDVDALNTELMESSLTDMSMLSFFEHFHISPIKLHLSLSLASGGEASDKGEEMIAIHSLNLLLKSIGATLTDVDDVIFKLAFFEIKYQFYKRDQLRMRVIRHYSEQFLKQMYVLVLGLDVLGNPFGLIRGLSEGVEAFFYEPFQGAVQGPEEFAEGFVIGVRSLLGHTVGGAAGMVSRITGTVGKGLAAITLDEEFQQKRREEMGRQPKDFGESLAKGGKGLLRGVVGGVTGIITKPVEGAKKEGAAGFFKGIGKGLVGVVARPTGGIVDMASSTFQGIQRVAESTEEVSNLRPPRLIREDGIIRPYNRVEAEGYDLFELHIRKLEKEVYRYHCAIPRGRRSNLIVTNRRVIYVKEVEILGHLTTEWDYLFEEFTRYPSYEANIVKITVLVRIACKFSSI</sequence>